<dbReference type="EMBL" id="SSSN01000005">
    <property type="protein sequence ID" value="THG34354.1"/>
    <property type="molecule type" value="Genomic_DNA"/>
</dbReference>
<keyword evidence="14" id="KW-1185">Reference proteome</keyword>
<dbReference type="GO" id="GO:0008379">
    <property type="term" value="F:thioredoxin peroxidase activity"/>
    <property type="evidence" value="ECO:0007669"/>
    <property type="project" value="TreeGrafter"/>
</dbReference>
<evidence type="ECO:0000256" key="5">
    <source>
        <dbReference type="ARBA" id="ARBA00023002"/>
    </source>
</evidence>
<dbReference type="GO" id="GO:0034599">
    <property type="term" value="P:cellular response to oxidative stress"/>
    <property type="evidence" value="ECO:0007669"/>
    <property type="project" value="TreeGrafter"/>
</dbReference>
<dbReference type="PROSITE" id="PS51352">
    <property type="entry name" value="THIOREDOXIN_2"/>
    <property type="match status" value="1"/>
</dbReference>
<comment type="caution">
    <text evidence="13">The sequence shown here is derived from an EMBL/GenBank/DDBJ whole genome shotgun (WGS) entry which is preliminary data.</text>
</comment>
<evidence type="ECO:0000256" key="6">
    <source>
        <dbReference type="ARBA" id="ARBA00023157"/>
    </source>
</evidence>
<reference evidence="13 14" key="1">
    <citation type="submission" date="2019-04" db="EMBL/GenBank/DDBJ databases">
        <authorList>
            <person name="Jiang L."/>
        </authorList>
    </citation>
    <scope>NUCLEOTIDE SEQUENCE [LARGE SCALE GENOMIC DNA]</scope>
    <source>
        <strain evidence="13 14">YIM 131861</strain>
    </source>
</reference>
<dbReference type="InterPro" id="IPR013766">
    <property type="entry name" value="Thioredoxin_domain"/>
</dbReference>
<evidence type="ECO:0000313" key="14">
    <source>
        <dbReference type="Proteomes" id="UP000307380"/>
    </source>
</evidence>
<accession>A0A4S4FV38</accession>
<evidence type="ECO:0000256" key="2">
    <source>
        <dbReference type="ARBA" id="ARBA00013017"/>
    </source>
</evidence>
<evidence type="ECO:0000256" key="4">
    <source>
        <dbReference type="ARBA" id="ARBA00022862"/>
    </source>
</evidence>
<feature type="domain" description="Thioredoxin" evidence="12">
    <location>
        <begin position="27"/>
        <end position="196"/>
    </location>
</feature>
<dbReference type="AlphaFoldDB" id="A0A4S4FV38"/>
<dbReference type="EC" id="1.11.1.24" evidence="2"/>
<dbReference type="InterPro" id="IPR036249">
    <property type="entry name" value="Thioredoxin-like_sf"/>
</dbReference>
<dbReference type="InterPro" id="IPR000866">
    <property type="entry name" value="AhpC/TSA"/>
</dbReference>
<evidence type="ECO:0000256" key="7">
    <source>
        <dbReference type="ARBA" id="ARBA00023284"/>
    </source>
</evidence>
<keyword evidence="6" id="KW-1015">Disulfide bond</keyword>
<proteinExistence type="inferred from homology"/>
<comment type="catalytic activity">
    <reaction evidence="11">
        <text>a hydroperoxide + [thioredoxin]-dithiol = an alcohol + [thioredoxin]-disulfide + H2O</text>
        <dbReference type="Rhea" id="RHEA:62620"/>
        <dbReference type="Rhea" id="RHEA-COMP:10698"/>
        <dbReference type="Rhea" id="RHEA-COMP:10700"/>
        <dbReference type="ChEBI" id="CHEBI:15377"/>
        <dbReference type="ChEBI" id="CHEBI:29950"/>
        <dbReference type="ChEBI" id="CHEBI:30879"/>
        <dbReference type="ChEBI" id="CHEBI:35924"/>
        <dbReference type="ChEBI" id="CHEBI:50058"/>
        <dbReference type="EC" id="1.11.1.24"/>
    </reaction>
</comment>
<dbReference type="Gene3D" id="3.40.30.10">
    <property type="entry name" value="Glutaredoxin"/>
    <property type="match status" value="1"/>
</dbReference>
<keyword evidence="4" id="KW-0049">Antioxidant</keyword>
<evidence type="ECO:0000256" key="9">
    <source>
        <dbReference type="ARBA" id="ARBA00038489"/>
    </source>
</evidence>
<dbReference type="CDD" id="cd02970">
    <property type="entry name" value="PRX_like2"/>
    <property type="match status" value="1"/>
</dbReference>
<name>A0A4S4FV38_9MICO</name>
<keyword evidence="5" id="KW-0560">Oxidoreductase</keyword>
<sequence>MREPPLRQRSPRVPWRTECPPEPFGSATHWHPSPSETIDDAETTIAEVAAGRPAVLVFYLGAWCPYCNLTLNHYNETLAPALAERDVALIAISPQHADGSRAAVANGDLGSTVLSDPDNRLATALGIVTAPSHEAQQAHAALRFAVKDSNADDTPAIPFPTVLVIERDQTIRFADVHVDYTTRTETAEILAAVDAL</sequence>
<evidence type="ECO:0000256" key="11">
    <source>
        <dbReference type="ARBA" id="ARBA00049091"/>
    </source>
</evidence>
<evidence type="ECO:0000256" key="10">
    <source>
        <dbReference type="ARBA" id="ARBA00041373"/>
    </source>
</evidence>
<keyword evidence="7" id="KW-0676">Redox-active center</keyword>
<dbReference type="GO" id="GO:0045454">
    <property type="term" value="P:cell redox homeostasis"/>
    <property type="evidence" value="ECO:0007669"/>
    <property type="project" value="TreeGrafter"/>
</dbReference>
<dbReference type="PANTHER" id="PTHR42801">
    <property type="entry name" value="THIOREDOXIN-DEPENDENT PEROXIDE REDUCTASE"/>
    <property type="match status" value="1"/>
</dbReference>
<dbReference type="InterPro" id="IPR050924">
    <property type="entry name" value="Peroxiredoxin_BCP/PrxQ"/>
</dbReference>
<organism evidence="13 14">
    <name type="scientific">Orlajensenia flava</name>
    <dbReference type="NCBI Taxonomy" id="2565934"/>
    <lineage>
        <taxon>Bacteria</taxon>
        <taxon>Bacillati</taxon>
        <taxon>Actinomycetota</taxon>
        <taxon>Actinomycetes</taxon>
        <taxon>Micrococcales</taxon>
        <taxon>Microbacteriaceae</taxon>
        <taxon>Orlajensenia</taxon>
    </lineage>
</organism>
<dbReference type="PANTHER" id="PTHR42801:SF7">
    <property type="entry name" value="SLL1159 PROTEIN"/>
    <property type="match status" value="1"/>
</dbReference>
<evidence type="ECO:0000256" key="8">
    <source>
        <dbReference type="ARBA" id="ARBA00032824"/>
    </source>
</evidence>
<protein>
    <recommendedName>
        <fullName evidence="2">thioredoxin-dependent peroxiredoxin</fullName>
        <ecNumber evidence="2">1.11.1.24</ecNumber>
    </recommendedName>
    <alternativeName>
        <fullName evidence="10">Bacterioferritin comigratory protein</fullName>
    </alternativeName>
    <alternativeName>
        <fullName evidence="8">Thioredoxin peroxidase</fullName>
    </alternativeName>
</protein>
<evidence type="ECO:0000313" key="13">
    <source>
        <dbReference type="EMBL" id="THG34354.1"/>
    </source>
</evidence>
<keyword evidence="3" id="KW-0575">Peroxidase</keyword>
<dbReference type="SUPFAM" id="SSF52833">
    <property type="entry name" value="Thioredoxin-like"/>
    <property type="match status" value="1"/>
</dbReference>
<dbReference type="Pfam" id="PF00578">
    <property type="entry name" value="AhpC-TSA"/>
    <property type="match status" value="1"/>
</dbReference>
<evidence type="ECO:0000259" key="12">
    <source>
        <dbReference type="PROSITE" id="PS51352"/>
    </source>
</evidence>
<comment type="function">
    <text evidence="1">Thiol-specific peroxidase that catalyzes the reduction of hydrogen peroxide and organic hydroperoxides to water and alcohols, respectively. Plays a role in cell protection against oxidative stress by detoxifying peroxides and as sensor of hydrogen peroxide-mediated signaling events.</text>
</comment>
<evidence type="ECO:0000256" key="1">
    <source>
        <dbReference type="ARBA" id="ARBA00003330"/>
    </source>
</evidence>
<dbReference type="OrthoDB" id="9809746at2"/>
<comment type="similarity">
    <text evidence="9">Belongs to the peroxiredoxin family. BCP/PrxQ subfamily.</text>
</comment>
<dbReference type="Proteomes" id="UP000307380">
    <property type="component" value="Unassembled WGS sequence"/>
</dbReference>
<evidence type="ECO:0000256" key="3">
    <source>
        <dbReference type="ARBA" id="ARBA00022559"/>
    </source>
</evidence>
<gene>
    <name evidence="13" type="ORF">E6C70_08760</name>
</gene>
<dbReference type="GO" id="GO:0005737">
    <property type="term" value="C:cytoplasm"/>
    <property type="evidence" value="ECO:0007669"/>
    <property type="project" value="TreeGrafter"/>
</dbReference>